<dbReference type="InterPro" id="IPR029058">
    <property type="entry name" value="AB_hydrolase_fold"/>
</dbReference>
<dbReference type="InterPro" id="IPR000073">
    <property type="entry name" value="AB_hydrolase_1"/>
</dbReference>
<dbReference type="InterPro" id="IPR051044">
    <property type="entry name" value="MAG_DAG_Lipase"/>
</dbReference>
<keyword evidence="2" id="KW-0378">Hydrolase</keyword>
<reference evidence="2 3" key="1">
    <citation type="submission" date="2019-03" db="EMBL/GenBank/DDBJ databases">
        <title>Metabolic potential of uncultured bacteria and archaea associated with petroleum seepage in deep-sea sediments.</title>
        <authorList>
            <person name="Dong X."/>
            <person name="Hubert C."/>
        </authorList>
    </citation>
    <scope>NUCLEOTIDE SEQUENCE [LARGE SCALE GENOMIC DNA]</scope>
    <source>
        <strain evidence="2">E29_bin36</strain>
    </source>
</reference>
<name>A0A523XND3_UNCT6</name>
<dbReference type="EMBL" id="SOIP01000299">
    <property type="protein sequence ID" value="TET80794.1"/>
    <property type="molecule type" value="Genomic_DNA"/>
</dbReference>
<organism evidence="2 3">
    <name type="scientific">candidate division TA06 bacterium</name>
    <dbReference type="NCBI Taxonomy" id="2250710"/>
    <lineage>
        <taxon>Bacteria</taxon>
        <taxon>Bacteria division TA06</taxon>
    </lineage>
</organism>
<dbReference type="Proteomes" id="UP000315534">
    <property type="component" value="Unassembled WGS sequence"/>
</dbReference>
<dbReference type="Pfam" id="PF12146">
    <property type="entry name" value="Hydrolase_4"/>
    <property type="match status" value="1"/>
</dbReference>
<gene>
    <name evidence="2" type="ORF">E3J38_04965</name>
</gene>
<dbReference type="SUPFAM" id="SSF53474">
    <property type="entry name" value="alpha/beta-Hydrolases"/>
    <property type="match status" value="1"/>
</dbReference>
<evidence type="ECO:0000313" key="3">
    <source>
        <dbReference type="Proteomes" id="UP000315534"/>
    </source>
</evidence>
<evidence type="ECO:0000259" key="1">
    <source>
        <dbReference type="Pfam" id="PF12146"/>
    </source>
</evidence>
<protein>
    <submittedName>
        <fullName evidence="2">Alpha/beta hydrolase</fullName>
    </submittedName>
</protein>
<dbReference type="PANTHER" id="PTHR11614">
    <property type="entry name" value="PHOSPHOLIPASE-RELATED"/>
    <property type="match status" value="1"/>
</dbReference>
<sequence>MKHEESEYIGYDGTRMFMHVWLPNREIPRALLVAIHGLGSHGGDLQGIGEFFAEKGLAVFAPDMRGFGHYSGLKGHVMNFDEFTEDLQNIIMQVKDRFLNTLTFLYGISLGGLHVIRYVTRYPKMVDGLMLTCPAVSETLDIGLGTRILAELLSVLNVKRYFSSPASHEDGTRSPEVVKRHEEDPLRFESVTPRFGISGLKASKDAFHAAPQITLPVFVQQAGDDKLVSPEKSKAFFDNLKSEDKTWRLYEGLYHELPEEPEKAVVLGDMNAWLEKRLPG</sequence>
<dbReference type="InterPro" id="IPR022742">
    <property type="entry name" value="Hydrolase_4"/>
</dbReference>
<evidence type="ECO:0000313" key="2">
    <source>
        <dbReference type="EMBL" id="TET80794.1"/>
    </source>
</evidence>
<dbReference type="GO" id="GO:0016787">
    <property type="term" value="F:hydrolase activity"/>
    <property type="evidence" value="ECO:0007669"/>
    <property type="project" value="UniProtKB-KW"/>
</dbReference>
<comment type="caution">
    <text evidence="2">The sequence shown here is derived from an EMBL/GenBank/DDBJ whole genome shotgun (WGS) entry which is preliminary data.</text>
</comment>
<dbReference type="PRINTS" id="PR00111">
    <property type="entry name" value="ABHYDROLASE"/>
</dbReference>
<accession>A0A523XND3</accession>
<dbReference type="Gene3D" id="3.40.50.1820">
    <property type="entry name" value="alpha/beta hydrolase"/>
    <property type="match status" value="1"/>
</dbReference>
<feature type="domain" description="Serine aminopeptidase S33" evidence="1">
    <location>
        <begin position="28"/>
        <end position="262"/>
    </location>
</feature>
<dbReference type="AlphaFoldDB" id="A0A523XND3"/>
<proteinExistence type="predicted"/>